<proteinExistence type="predicted"/>
<dbReference type="OrthoDB" id="6339631at2"/>
<evidence type="ECO:0000256" key="1">
    <source>
        <dbReference type="SAM" id="Phobius"/>
    </source>
</evidence>
<dbReference type="Pfam" id="PF20249">
    <property type="entry name" value="VasX_N"/>
    <property type="match status" value="1"/>
</dbReference>
<keyword evidence="1" id="KW-1133">Transmembrane helix</keyword>
<evidence type="ECO:0000313" key="3">
    <source>
        <dbReference type="EMBL" id="SKA52381.1"/>
    </source>
</evidence>
<keyword evidence="1" id="KW-0472">Membrane</keyword>
<evidence type="ECO:0000259" key="2">
    <source>
        <dbReference type="Pfam" id="PF20249"/>
    </source>
</evidence>
<dbReference type="AlphaFoldDB" id="A0A1T4UIT5"/>
<accession>A0A1T4UIT5</accession>
<feature type="domain" description="Toxin VasX N-terminal region" evidence="2">
    <location>
        <begin position="24"/>
        <end position="159"/>
    </location>
</feature>
<dbReference type="RefSeq" id="WP_080175999.1">
    <property type="nucleotide sequence ID" value="NZ_AP024856.1"/>
</dbReference>
<organism evidence="3 4">
    <name type="scientific">Photobacterium toruni</name>
    <dbReference type="NCBI Taxonomy" id="1935446"/>
    <lineage>
        <taxon>Bacteria</taxon>
        <taxon>Pseudomonadati</taxon>
        <taxon>Pseudomonadota</taxon>
        <taxon>Gammaproteobacteria</taxon>
        <taxon>Vibrionales</taxon>
        <taxon>Vibrionaceae</taxon>
        <taxon>Photobacterium</taxon>
    </lineage>
</organism>
<name>A0A1T4UIT5_9GAMM</name>
<dbReference type="EMBL" id="FUWP01000024">
    <property type="protein sequence ID" value="SKA52381.1"/>
    <property type="molecule type" value="Genomic_DNA"/>
</dbReference>
<dbReference type="Proteomes" id="UP000191116">
    <property type="component" value="Unassembled WGS sequence"/>
</dbReference>
<feature type="transmembrane region" description="Helical" evidence="1">
    <location>
        <begin position="832"/>
        <end position="856"/>
    </location>
</feature>
<sequence>MSSDAYNAAKIGGSASPSSPAGACPLQAKQIGIIPVRYAIDGVMGEAPSYPLPDGTHWKPPFKLHQHYTLRQLRDGWLYVFSEKLKVLHTYKIEGEIFTAQHEGGTCASCLTYDSDDTIWLSYAHQAWTSRIVTLFSNEEKCRKKWMRLLNISAFKRSMNGPHAGMAKNLESSVADIGSVSQDIINGFSITSTPLEADTSTSEGEFSRTKKAIAAPTYQAALPNANVDNGLFIALEDPLADITDIALKLGTFQAQKEYIFGSDTDKHKLLMSEFTRSIARVPYDPKTAPMALKNKLKDSPLETLKFEAALNEYLRYQFPLSQMQYGSEAYAAYALSSDTVRSATRNTLQNTYSYTPTDKDIEHFKSREKNIGEINWELMSTFLTNKYNDLDKLEGEAAPLIEDLDNALISLGEDALRVGIDIESEQGQSFLNQLFSQLFSLMTAVSKDWKAAQKQSLLALAPYYYSPEFQSVIHTQISNDAVSFSSSSDITNMVSRIGESYGLLVDGRIPDTDDAIKATLVAAKSAFSKASSSAWKGLMDSLFPYHFSGKNGLASGLQLIVARSLVSKENKIQISSDYSTQLAKFNKTLTPFLQQAERQSGQLHSQNTTAMRNALAKTKQQIANHIAQEMPLLITFEKEAMNTAVREKLTASIVGLRSRIGQSMESINGAGTVIGGFAAICNLWNLSVVSKQVASKLNNASSTQEQADVYIELASTISWTLSAFAGVGRDAQVIPNEFIKKSVQAALRTASNIEPQVIIKRFAAAAKVTAIFGLFAASTEMYLTGRQWSQSDDAFERVLLIGKIGALFAQGVVSLAQLAYITSNVAIGSIVAAWMVSTLFYAGLAYLIFSGLYNYFHRDEMQKWLKGSTWGKSPKTQTPEQELMGLENIIWKPKIELTKDSVDIYLPSYLFDDEKQHLDLQIVVQKKSKNINLSYAPPHIIQEEMNKPRKVMIDVSQAKRKKTANGVSYIAVPVTHDEGDTVVIAINYDRAWTHNCQSYVGRLNKTGTFDLEKTKDVISNSNGAVGIKLSIAGLK</sequence>
<gene>
    <name evidence="3" type="ORF">CZ814_03283</name>
</gene>
<evidence type="ECO:0000313" key="4">
    <source>
        <dbReference type="Proteomes" id="UP000191116"/>
    </source>
</evidence>
<reference evidence="3 4" key="1">
    <citation type="submission" date="2017-02" db="EMBL/GenBank/DDBJ databases">
        <authorList>
            <person name="Peterson S.W."/>
        </authorList>
    </citation>
    <scope>NUCLEOTIDE SEQUENCE [LARGE SCALE GENOMIC DNA]</scope>
    <source>
        <strain evidence="3 4">CECT 9189</strain>
    </source>
</reference>
<protein>
    <recommendedName>
        <fullName evidence="2">Toxin VasX N-terminal region domain-containing protein</fullName>
    </recommendedName>
</protein>
<keyword evidence="1" id="KW-0812">Transmembrane</keyword>
<dbReference type="InterPro" id="IPR046864">
    <property type="entry name" value="VasX_N"/>
</dbReference>
<feature type="transmembrane region" description="Helical" evidence="1">
    <location>
        <begin position="798"/>
        <end position="820"/>
    </location>
</feature>
<dbReference type="CDD" id="cd20708">
    <property type="entry name" value="MIX_IV"/>
    <property type="match status" value="1"/>
</dbReference>